<gene>
    <name evidence="2" type="ORF">HF896_13945</name>
</gene>
<accession>A0A859A040</accession>
<sequence length="257" mass="27146">MVTVRVEIDAGIARVTLDAPARRNALSAEMKDRLIATFQGFAEDDRVRAVILTGANNAFCSGADVTSFGASDIRGGRRRLASAHALIRAMVHLEKPIIAAVRGPAVGIGWSLALASDYILATPTAKFGQLFRNVGLAPDGGAAFLLAQYVGVLRAKELVMSARIVTGEEAMRLNLLTELVAEDQLDQRASAIATDLAASAGLALGMAKRLFVGTAGVGIDAFLELESHVQNQLLASRDHKEGAAAFVAKRPPKFEGR</sequence>
<dbReference type="InterPro" id="IPR029045">
    <property type="entry name" value="ClpP/crotonase-like_dom_sf"/>
</dbReference>
<dbReference type="InterPro" id="IPR001753">
    <property type="entry name" value="Enoyl-CoA_hydra/iso"/>
</dbReference>
<dbReference type="GO" id="GO:0003824">
    <property type="term" value="F:catalytic activity"/>
    <property type="evidence" value="ECO:0007669"/>
    <property type="project" value="UniProtKB-ARBA"/>
</dbReference>
<comment type="similarity">
    <text evidence="1">Belongs to the enoyl-CoA hydratase/isomerase family.</text>
</comment>
<dbReference type="InterPro" id="IPR014748">
    <property type="entry name" value="Enoyl-CoA_hydra_C"/>
</dbReference>
<dbReference type="PANTHER" id="PTHR43459">
    <property type="entry name" value="ENOYL-COA HYDRATASE"/>
    <property type="match status" value="1"/>
</dbReference>
<protein>
    <submittedName>
        <fullName evidence="2">Enoyl-CoA hydratase</fullName>
    </submittedName>
</protein>
<evidence type="ECO:0000313" key="3">
    <source>
        <dbReference type="Proteomes" id="UP000500755"/>
    </source>
</evidence>
<dbReference type="Gene3D" id="1.10.12.10">
    <property type="entry name" value="Lyase 2-enoyl-coa Hydratase, Chain A, domain 2"/>
    <property type="match status" value="1"/>
</dbReference>
<organism evidence="2 3">
    <name type="scientific">Alicycliphilus denitrificans</name>
    <dbReference type="NCBI Taxonomy" id="179636"/>
    <lineage>
        <taxon>Bacteria</taxon>
        <taxon>Pseudomonadati</taxon>
        <taxon>Pseudomonadota</taxon>
        <taxon>Betaproteobacteria</taxon>
        <taxon>Burkholderiales</taxon>
        <taxon>Comamonadaceae</taxon>
        <taxon>Alicycliphilus</taxon>
    </lineage>
</organism>
<dbReference type="Proteomes" id="UP000500755">
    <property type="component" value="Chromosome"/>
</dbReference>
<dbReference type="EMBL" id="CP051298">
    <property type="protein sequence ID" value="QKD46323.1"/>
    <property type="molecule type" value="Genomic_DNA"/>
</dbReference>
<evidence type="ECO:0000256" key="1">
    <source>
        <dbReference type="ARBA" id="ARBA00005254"/>
    </source>
</evidence>
<dbReference type="AlphaFoldDB" id="A0A859A040"/>
<reference evidence="2 3" key="1">
    <citation type="submission" date="2020-05" db="EMBL/GenBank/DDBJ databases">
        <title>Complete genome sequence of Alicycliphilus denitrificans DP3.</title>
        <authorList>
            <person name="Chen X."/>
        </authorList>
    </citation>
    <scope>NUCLEOTIDE SEQUENCE [LARGE SCALE GENOMIC DNA]</scope>
    <source>
        <strain evidence="2 3">DP3</strain>
    </source>
</reference>
<dbReference type="PANTHER" id="PTHR43459:SF1">
    <property type="entry name" value="EG:BACN32G11.4 PROTEIN"/>
    <property type="match status" value="1"/>
</dbReference>
<dbReference type="Pfam" id="PF00378">
    <property type="entry name" value="ECH_1"/>
    <property type="match status" value="1"/>
</dbReference>
<dbReference type="Gene3D" id="3.90.226.10">
    <property type="entry name" value="2-enoyl-CoA Hydratase, Chain A, domain 1"/>
    <property type="match status" value="1"/>
</dbReference>
<proteinExistence type="inferred from homology"/>
<evidence type="ECO:0000313" key="2">
    <source>
        <dbReference type="EMBL" id="QKD46323.1"/>
    </source>
</evidence>
<dbReference type="CDD" id="cd06558">
    <property type="entry name" value="crotonase-like"/>
    <property type="match status" value="1"/>
</dbReference>
<name>A0A859A040_9BURK</name>
<dbReference type="SUPFAM" id="SSF52096">
    <property type="entry name" value="ClpP/crotonase"/>
    <property type="match status" value="1"/>
</dbReference>